<name>A0A9W9ID31_9EURO</name>
<dbReference type="PANTHER" id="PTHR10869:SF241">
    <property type="entry name" value="FE2OG DIOXYGENASE DOMAIN-CONTAINING PROTEIN"/>
    <property type="match status" value="1"/>
</dbReference>
<accession>A0A9W9ID31</accession>
<keyword evidence="3" id="KW-0223">Dioxygenase</keyword>
<reference evidence="7" key="1">
    <citation type="submission" date="2022-11" db="EMBL/GenBank/DDBJ databases">
        <authorList>
            <person name="Petersen C."/>
        </authorList>
    </citation>
    <scope>NUCLEOTIDE SEQUENCE</scope>
    <source>
        <strain evidence="7">IBT 26290</strain>
    </source>
</reference>
<dbReference type="Proteomes" id="UP001149163">
    <property type="component" value="Unassembled WGS sequence"/>
</dbReference>
<gene>
    <name evidence="7" type="ORF">N7482_001325</name>
</gene>
<dbReference type="RefSeq" id="XP_056547056.1">
    <property type="nucleotide sequence ID" value="XM_056683450.1"/>
</dbReference>
<evidence type="ECO:0000256" key="3">
    <source>
        <dbReference type="ARBA" id="ARBA00022964"/>
    </source>
</evidence>
<keyword evidence="2" id="KW-0479">Metal-binding</keyword>
<dbReference type="InterPro" id="IPR006620">
    <property type="entry name" value="Pro_4_hyd_alph"/>
</dbReference>
<evidence type="ECO:0000256" key="4">
    <source>
        <dbReference type="ARBA" id="ARBA00023002"/>
    </source>
</evidence>
<evidence type="ECO:0000259" key="6">
    <source>
        <dbReference type="SMART" id="SM00702"/>
    </source>
</evidence>
<keyword evidence="8" id="KW-1185">Reference proteome</keyword>
<evidence type="ECO:0000256" key="1">
    <source>
        <dbReference type="ARBA" id="ARBA00001961"/>
    </source>
</evidence>
<evidence type="ECO:0000313" key="7">
    <source>
        <dbReference type="EMBL" id="KAJ5175448.1"/>
    </source>
</evidence>
<dbReference type="GO" id="GO:0005506">
    <property type="term" value="F:iron ion binding"/>
    <property type="evidence" value="ECO:0007669"/>
    <property type="project" value="InterPro"/>
</dbReference>
<dbReference type="GO" id="GO:0004656">
    <property type="term" value="F:procollagen-proline 4-dioxygenase activity"/>
    <property type="evidence" value="ECO:0007669"/>
    <property type="project" value="TreeGrafter"/>
</dbReference>
<reference evidence="7" key="2">
    <citation type="journal article" date="2023" name="IMA Fungus">
        <title>Comparative genomic study of the Penicillium genus elucidates a diverse pangenome and 15 lateral gene transfer events.</title>
        <authorList>
            <person name="Petersen C."/>
            <person name="Sorensen T."/>
            <person name="Nielsen M.R."/>
            <person name="Sondergaard T.E."/>
            <person name="Sorensen J.L."/>
            <person name="Fitzpatrick D.A."/>
            <person name="Frisvad J.C."/>
            <person name="Nielsen K.L."/>
        </authorList>
    </citation>
    <scope>NUCLEOTIDE SEQUENCE</scope>
    <source>
        <strain evidence="7">IBT 26290</strain>
    </source>
</reference>
<keyword evidence="5" id="KW-0408">Iron</keyword>
<comment type="cofactor">
    <cofactor evidence="1">
        <name>L-ascorbate</name>
        <dbReference type="ChEBI" id="CHEBI:38290"/>
    </cofactor>
</comment>
<dbReference type="EMBL" id="JAPQKN010000001">
    <property type="protein sequence ID" value="KAJ5175448.1"/>
    <property type="molecule type" value="Genomic_DNA"/>
</dbReference>
<keyword evidence="4" id="KW-0560">Oxidoreductase</keyword>
<feature type="domain" description="Prolyl 4-hydroxylase alpha subunit" evidence="6">
    <location>
        <begin position="38"/>
        <end position="312"/>
    </location>
</feature>
<evidence type="ECO:0000313" key="8">
    <source>
        <dbReference type="Proteomes" id="UP001149163"/>
    </source>
</evidence>
<dbReference type="PANTHER" id="PTHR10869">
    <property type="entry name" value="PROLYL 4-HYDROXYLASE ALPHA SUBUNIT"/>
    <property type="match status" value="1"/>
</dbReference>
<evidence type="ECO:0000256" key="2">
    <source>
        <dbReference type="ARBA" id="ARBA00022723"/>
    </source>
</evidence>
<protein>
    <recommendedName>
        <fullName evidence="6">Prolyl 4-hydroxylase alpha subunit domain-containing protein</fullName>
    </recommendedName>
</protein>
<comment type="caution">
    <text evidence="7">The sequence shown here is derived from an EMBL/GenBank/DDBJ whole genome shotgun (WGS) entry which is preliminary data.</text>
</comment>
<dbReference type="GO" id="GO:0005783">
    <property type="term" value="C:endoplasmic reticulum"/>
    <property type="evidence" value="ECO:0007669"/>
    <property type="project" value="TreeGrafter"/>
</dbReference>
<sequence>MPAPAIPPSFLQGAPPAATVHRLDFTKTTPPIPAYQNHFAAVIDHFLTPAECTELLRLAGESSTQQTLSSPSAPPEPAWKRALVNAGAGKEVMSDMRRSARYIWDTPEIATRLHARLAPFMASFGIDRIAAQPLITGLGPAKRGEVFVLSRLNERIRFLRYEGGDYFRPHWDGCYVTPDGGERSLFTVHLYLNGEGEQDWGLLGPEVERAQKRMFLYEGEDGLVDLRGVAEGDEKERTREARRMEAQEPLLEPLQESLLGGATSFGDDYRMRDAVRVFPKTGSLLIFQQRNLMHSGDDVFRGVKYTVRTDVLYTLAT</sequence>
<dbReference type="GeneID" id="81422626"/>
<dbReference type="Gene3D" id="2.60.120.620">
    <property type="entry name" value="q2cbj1_9rhob like domain"/>
    <property type="match status" value="1"/>
</dbReference>
<dbReference type="SMART" id="SM00702">
    <property type="entry name" value="P4Hc"/>
    <property type="match status" value="1"/>
</dbReference>
<proteinExistence type="predicted"/>
<evidence type="ECO:0000256" key="5">
    <source>
        <dbReference type="ARBA" id="ARBA00023004"/>
    </source>
</evidence>
<organism evidence="7 8">
    <name type="scientific">Penicillium canariense</name>
    <dbReference type="NCBI Taxonomy" id="189055"/>
    <lineage>
        <taxon>Eukaryota</taxon>
        <taxon>Fungi</taxon>
        <taxon>Dikarya</taxon>
        <taxon>Ascomycota</taxon>
        <taxon>Pezizomycotina</taxon>
        <taxon>Eurotiomycetes</taxon>
        <taxon>Eurotiomycetidae</taxon>
        <taxon>Eurotiales</taxon>
        <taxon>Aspergillaceae</taxon>
        <taxon>Penicillium</taxon>
    </lineage>
</organism>
<dbReference type="GO" id="GO:0031418">
    <property type="term" value="F:L-ascorbic acid binding"/>
    <property type="evidence" value="ECO:0007669"/>
    <property type="project" value="InterPro"/>
</dbReference>
<dbReference type="InterPro" id="IPR045054">
    <property type="entry name" value="P4HA-like"/>
</dbReference>
<dbReference type="AlphaFoldDB" id="A0A9W9ID31"/>
<dbReference type="OrthoDB" id="69177at2759"/>